<dbReference type="AlphaFoldDB" id="A0A5A7V9T3"/>
<evidence type="ECO:0000313" key="3">
    <source>
        <dbReference type="EMBL" id="KAA0063984.1"/>
    </source>
</evidence>
<dbReference type="EMBL" id="SSTD01013933">
    <property type="protein sequence ID" value="TYK05152.1"/>
    <property type="molecule type" value="Genomic_DNA"/>
</dbReference>
<dbReference type="GO" id="GO:0008270">
    <property type="term" value="F:zinc ion binding"/>
    <property type="evidence" value="ECO:0007669"/>
    <property type="project" value="InterPro"/>
</dbReference>
<comment type="caution">
    <text evidence="3">The sequence shown here is derived from an EMBL/GenBank/DDBJ whole genome shotgun (WGS) entry which is preliminary data.</text>
</comment>
<dbReference type="EMBL" id="SSTE01002041">
    <property type="protein sequence ID" value="KAA0063984.1"/>
    <property type="molecule type" value="Genomic_DNA"/>
</dbReference>
<dbReference type="GO" id="GO:0003676">
    <property type="term" value="F:nucleic acid binding"/>
    <property type="evidence" value="ECO:0007669"/>
    <property type="project" value="InterPro"/>
</dbReference>
<feature type="compositionally biased region" description="Polar residues" evidence="1">
    <location>
        <begin position="1"/>
        <end position="16"/>
    </location>
</feature>
<evidence type="ECO:0000313" key="5">
    <source>
        <dbReference type="Proteomes" id="UP000321393"/>
    </source>
</evidence>
<evidence type="ECO:0000313" key="4">
    <source>
        <dbReference type="EMBL" id="TYK05152.1"/>
    </source>
</evidence>
<feature type="region of interest" description="Disordered" evidence="1">
    <location>
        <begin position="1"/>
        <end position="36"/>
    </location>
</feature>
<dbReference type="Proteomes" id="UP000321393">
    <property type="component" value="Unassembled WGS sequence"/>
</dbReference>
<evidence type="ECO:0000256" key="1">
    <source>
        <dbReference type="SAM" id="MobiDB-lite"/>
    </source>
</evidence>
<dbReference type="Proteomes" id="UP000321947">
    <property type="component" value="Unassembled WGS sequence"/>
</dbReference>
<dbReference type="SUPFAM" id="SSF57756">
    <property type="entry name" value="Retrovirus zinc finger-like domains"/>
    <property type="match status" value="1"/>
</dbReference>
<sequence>MGGPSSKTKVGPSQMNKKGKGKISKNSKGKKVSKGKYYHCNQNGHWLRNCPKYLAEKKADKEAQVLEKLLEAGSSSKFETLEVVSIEAAGHLKLF</sequence>
<dbReference type="InterPro" id="IPR001878">
    <property type="entry name" value="Znf_CCHC"/>
</dbReference>
<evidence type="ECO:0000259" key="2">
    <source>
        <dbReference type="Pfam" id="PF00098"/>
    </source>
</evidence>
<dbReference type="Gene3D" id="4.10.60.10">
    <property type="entry name" value="Zinc finger, CCHC-type"/>
    <property type="match status" value="1"/>
</dbReference>
<name>A0A5A7V9T3_CUCMM</name>
<accession>A0A5A7V9T3</accession>
<organism evidence="3 5">
    <name type="scientific">Cucumis melo var. makuwa</name>
    <name type="common">Oriental melon</name>
    <dbReference type="NCBI Taxonomy" id="1194695"/>
    <lineage>
        <taxon>Eukaryota</taxon>
        <taxon>Viridiplantae</taxon>
        <taxon>Streptophyta</taxon>
        <taxon>Embryophyta</taxon>
        <taxon>Tracheophyta</taxon>
        <taxon>Spermatophyta</taxon>
        <taxon>Magnoliopsida</taxon>
        <taxon>eudicotyledons</taxon>
        <taxon>Gunneridae</taxon>
        <taxon>Pentapetalae</taxon>
        <taxon>rosids</taxon>
        <taxon>fabids</taxon>
        <taxon>Cucurbitales</taxon>
        <taxon>Cucurbitaceae</taxon>
        <taxon>Benincaseae</taxon>
        <taxon>Cucumis</taxon>
    </lineage>
</organism>
<feature type="compositionally biased region" description="Basic residues" evidence="1">
    <location>
        <begin position="17"/>
        <end position="36"/>
    </location>
</feature>
<evidence type="ECO:0000313" key="6">
    <source>
        <dbReference type="Proteomes" id="UP000321947"/>
    </source>
</evidence>
<gene>
    <name evidence="4" type="ORF">E5676_scaffold1415G00040</name>
    <name evidence="3" type="ORF">E6C27_scaffold616G001500</name>
</gene>
<reference evidence="5 6" key="1">
    <citation type="submission" date="2019-08" db="EMBL/GenBank/DDBJ databases">
        <title>Draft genome sequences of two oriental melons (Cucumis melo L. var makuwa).</title>
        <authorList>
            <person name="Kwon S.-Y."/>
        </authorList>
    </citation>
    <scope>NUCLEOTIDE SEQUENCE [LARGE SCALE GENOMIC DNA]</scope>
    <source>
        <strain evidence="6">cv. Chang Bougi</strain>
        <strain evidence="5">cv. SW 3</strain>
        <tissue evidence="3">Leaf</tissue>
    </source>
</reference>
<dbReference type="Pfam" id="PF00098">
    <property type="entry name" value="zf-CCHC"/>
    <property type="match status" value="1"/>
</dbReference>
<dbReference type="InterPro" id="IPR036875">
    <property type="entry name" value="Znf_CCHC_sf"/>
</dbReference>
<proteinExistence type="predicted"/>
<feature type="domain" description="CCHC-type" evidence="2">
    <location>
        <begin position="38"/>
        <end position="52"/>
    </location>
</feature>
<protein>
    <submittedName>
        <fullName evidence="3">Gag/pol protein</fullName>
    </submittedName>
</protein>